<accession>A0AB35XGZ7</accession>
<dbReference type="AlphaFoldDB" id="A0AB35XGZ7"/>
<comment type="caution">
    <text evidence="1">The sequence shown here is derived from an EMBL/GenBank/DDBJ whole genome shotgun (WGS) entry which is preliminary data.</text>
</comment>
<dbReference type="EMBL" id="JAZKKV010000004">
    <property type="protein sequence ID" value="MEE9657561.1"/>
    <property type="molecule type" value="Genomic_DNA"/>
</dbReference>
<proteinExistence type="predicted"/>
<protein>
    <submittedName>
        <fullName evidence="1">Uncharacterized protein</fullName>
    </submittedName>
</protein>
<evidence type="ECO:0000313" key="2">
    <source>
        <dbReference type="Proteomes" id="UP001331691"/>
    </source>
</evidence>
<dbReference type="RefSeq" id="WP_259838528.1">
    <property type="nucleotide sequence ID" value="NZ_JAZKKV010000004.1"/>
</dbReference>
<evidence type="ECO:0000313" key="1">
    <source>
        <dbReference type="EMBL" id="MEE9657561.1"/>
    </source>
</evidence>
<reference evidence="1 2" key="1">
    <citation type="submission" date="2023-10" db="EMBL/GenBank/DDBJ databases">
        <title>Wastewater isolates of ESBL- and carbapenemase-producing Gram-negative bacteria from New Zealand.</title>
        <authorList>
            <person name="Straub C."/>
            <person name="Weaver L."/>
            <person name="Cornelius A."/>
            <person name="Mcgill E."/>
            <person name="Dyet K."/>
            <person name="White L."/>
            <person name="Pattis I."/>
        </authorList>
    </citation>
    <scope>NUCLEOTIDE SEQUENCE [LARGE SCALE GENOMIC DNA]</scope>
    <source>
        <strain evidence="1 2">ESBL09</strain>
    </source>
</reference>
<name>A0AB35XGZ7_9ENTR</name>
<gene>
    <name evidence="1" type="ORF">V4836_26265</name>
</gene>
<sequence length="216" mass="23842">MSYGFEVLNDAGAVMVDSDNRTTLFADIRNITGTTDNGYYMIKNPFGGDYPFGFLPNSSWPQPGYLYWYQLNSGAFAMPGAWSFQNNSGRIIRTSRTVPIQSGYLDVLNSSGQLVWSAKSAELAPRIRGFIDLPANSPVDTSTVSFNVNFNPWILMNAVPGNISDDGEVTGYSGLITKWTGTQIQCRYVSKLQPTFAKSFGVRGGLRVPYAQFTNY</sequence>
<organism evidence="1 2">
    <name type="scientific">Kluyvera ascorbata</name>
    <dbReference type="NCBI Taxonomy" id="51288"/>
    <lineage>
        <taxon>Bacteria</taxon>
        <taxon>Pseudomonadati</taxon>
        <taxon>Pseudomonadota</taxon>
        <taxon>Gammaproteobacteria</taxon>
        <taxon>Enterobacterales</taxon>
        <taxon>Enterobacteriaceae</taxon>
        <taxon>Kluyvera</taxon>
    </lineage>
</organism>
<keyword evidence="2" id="KW-1185">Reference proteome</keyword>
<dbReference type="Proteomes" id="UP001331691">
    <property type="component" value="Unassembled WGS sequence"/>
</dbReference>